<reference evidence="1 2" key="1">
    <citation type="submission" date="2018-10" db="EMBL/GenBank/DDBJ databases">
        <title>A high-quality apple genome assembly.</title>
        <authorList>
            <person name="Hu J."/>
        </authorList>
    </citation>
    <scope>NUCLEOTIDE SEQUENCE [LARGE SCALE GENOMIC DNA]</scope>
    <source>
        <strain evidence="2">cv. HFTH1</strain>
        <tissue evidence="1">Young leaf</tissue>
    </source>
</reference>
<dbReference type="STRING" id="3750.A0A498JAY3"/>
<dbReference type="EMBL" id="RDQH01000334">
    <property type="protein sequence ID" value="RXH91937.1"/>
    <property type="molecule type" value="Genomic_DNA"/>
</dbReference>
<dbReference type="PANTHER" id="PTHR45979">
    <property type="entry name" value="PAP/OAS1 SUBSTRATE-BINDING DOMAIN SUPERFAMILY"/>
    <property type="match status" value="1"/>
</dbReference>
<dbReference type="Proteomes" id="UP000290289">
    <property type="component" value="Chromosome 8"/>
</dbReference>
<dbReference type="PANTHER" id="PTHR45979:SF2">
    <property type="entry name" value="PAP_OAS1 SUBSTRATE-BINDING DOMAIN SUPERFAMILY"/>
    <property type="match status" value="1"/>
</dbReference>
<dbReference type="AlphaFoldDB" id="A0A498JAY3"/>
<dbReference type="InterPro" id="IPR058921">
    <property type="entry name" value="PAP/OAS1-rel"/>
</dbReference>
<keyword evidence="2" id="KW-1185">Reference proteome</keyword>
<gene>
    <name evidence="1" type="ORF">DVH24_020960</name>
</gene>
<accession>A0A498JAY3</accession>
<protein>
    <submittedName>
        <fullName evidence="1">Uncharacterized protein</fullName>
    </submittedName>
</protein>
<proteinExistence type="predicted"/>
<comment type="caution">
    <text evidence="1">The sequence shown here is derived from an EMBL/GenBank/DDBJ whole genome shotgun (WGS) entry which is preliminary data.</text>
</comment>
<name>A0A498JAY3_MALDO</name>
<evidence type="ECO:0000313" key="2">
    <source>
        <dbReference type="Proteomes" id="UP000290289"/>
    </source>
</evidence>
<sequence>MEILGGDVCAVLEREYQNMAAEFMVKDVQLIWAEVKLVKCLVQNIVVDISFNQLGGLCTLCFHE</sequence>
<evidence type="ECO:0000313" key="1">
    <source>
        <dbReference type="EMBL" id="RXH91937.1"/>
    </source>
</evidence>
<organism evidence="1 2">
    <name type="scientific">Malus domestica</name>
    <name type="common">Apple</name>
    <name type="synonym">Pyrus malus</name>
    <dbReference type="NCBI Taxonomy" id="3750"/>
    <lineage>
        <taxon>Eukaryota</taxon>
        <taxon>Viridiplantae</taxon>
        <taxon>Streptophyta</taxon>
        <taxon>Embryophyta</taxon>
        <taxon>Tracheophyta</taxon>
        <taxon>Spermatophyta</taxon>
        <taxon>Magnoliopsida</taxon>
        <taxon>eudicotyledons</taxon>
        <taxon>Gunneridae</taxon>
        <taxon>Pentapetalae</taxon>
        <taxon>rosids</taxon>
        <taxon>fabids</taxon>
        <taxon>Rosales</taxon>
        <taxon>Rosaceae</taxon>
        <taxon>Amygdaloideae</taxon>
        <taxon>Maleae</taxon>
        <taxon>Malus</taxon>
    </lineage>
</organism>